<organism evidence="1 2">
    <name type="scientific">Massilia aurea</name>
    <dbReference type="NCBI Taxonomy" id="373040"/>
    <lineage>
        <taxon>Bacteria</taxon>
        <taxon>Pseudomonadati</taxon>
        <taxon>Pseudomonadota</taxon>
        <taxon>Betaproteobacteria</taxon>
        <taxon>Burkholderiales</taxon>
        <taxon>Oxalobacteraceae</taxon>
        <taxon>Telluria group</taxon>
        <taxon>Massilia</taxon>
    </lineage>
</organism>
<keyword evidence="1" id="KW-0223">Dioxygenase</keyword>
<evidence type="ECO:0000313" key="1">
    <source>
        <dbReference type="EMBL" id="MBB6132680.1"/>
    </source>
</evidence>
<proteinExistence type="predicted"/>
<comment type="caution">
    <text evidence="1">The sequence shown here is derived from an EMBL/GenBank/DDBJ whole genome shotgun (WGS) entry which is preliminary data.</text>
</comment>
<gene>
    <name evidence="1" type="ORF">HD842_000791</name>
</gene>
<dbReference type="EMBL" id="JACHBX010000001">
    <property type="protein sequence ID" value="MBB6132680.1"/>
    <property type="molecule type" value="Genomic_DNA"/>
</dbReference>
<dbReference type="GO" id="GO:0051213">
    <property type="term" value="F:dioxygenase activity"/>
    <property type="evidence" value="ECO:0007669"/>
    <property type="project" value="UniProtKB-KW"/>
</dbReference>
<dbReference type="AlphaFoldDB" id="A0A7W9U6V8"/>
<sequence length="83" mass="8723">MRLALAAAGSIAVTKKPEADNVLKGEGQVQRDHLADDAQVVCIELNKRYSGKPEAHIDVMAGEGASAQAIVLIGPDHRIAGHK</sequence>
<keyword evidence="2" id="KW-1185">Reference proteome</keyword>
<dbReference type="Proteomes" id="UP000540787">
    <property type="component" value="Unassembled WGS sequence"/>
</dbReference>
<keyword evidence="1" id="KW-0560">Oxidoreductase</keyword>
<accession>A0A7W9U6V8</accession>
<protein>
    <submittedName>
        <fullName evidence="1">Putative class III extradiol MEMO1 family dioxygenase</fullName>
    </submittedName>
</protein>
<evidence type="ECO:0000313" key="2">
    <source>
        <dbReference type="Proteomes" id="UP000540787"/>
    </source>
</evidence>
<reference evidence="1 2" key="1">
    <citation type="submission" date="2020-08" db="EMBL/GenBank/DDBJ databases">
        <title>The Agave Microbiome: Exploring the role of microbial communities in plant adaptations to desert environments.</title>
        <authorList>
            <person name="Partida-Martinez L.P."/>
        </authorList>
    </citation>
    <scope>NUCLEOTIDE SEQUENCE [LARGE SCALE GENOMIC DNA]</scope>
    <source>
        <strain evidence="1 2">AT3.2</strain>
    </source>
</reference>
<name>A0A7W9U6V8_9BURK</name>